<keyword evidence="1" id="KW-1133">Transmembrane helix</keyword>
<feature type="transmembrane region" description="Helical" evidence="1">
    <location>
        <begin position="647"/>
        <end position="672"/>
    </location>
</feature>
<dbReference type="AlphaFoldDB" id="A0A0G0C7C8"/>
<dbReference type="Proteomes" id="UP000034816">
    <property type="component" value="Unassembled WGS sequence"/>
</dbReference>
<evidence type="ECO:0000313" key="3">
    <source>
        <dbReference type="Proteomes" id="UP000034816"/>
    </source>
</evidence>
<protein>
    <submittedName>
        <fullName evidence="2">Uncharacterized protein</fullName>
    </submittedName>
</protein>
<dbReference type="EMBL" id="LBQH01000017">
    <property type="protein sequence ID" value="KKP77584.1"/>
    <property type="molecule type" value="Genomic_DNA"/>
</dbReference>
<sequence>MPKPRKEENQDALGQIFDFIFTEAQKPPDKRKPVKITGISGQNELTDALAAALEKPGVFLSDQILETFNEALDQEVARINTNEQGSANVKFTTGNLLGLLNDPNAYMQKGFDNAKVMRKQMRAQYLGKMMQHVVAEGWAKKYNLDLDVRDAIRGSFEAKYLDKSLSKEERAKSYDTSNAIGAAIEGRFYSDSYPRGQMKPNELNLLSEKDHLVNRSYELVGREVFGKSVWENLGQDKKKSFENVQYEWRNMSPEKRDAFKRNHNNSTAIQIFFRNNFGNAYDINKFDTKYKNLEKNFFSGKDVEFWDRDMYLKLETRNIDSRIGELRDYANRNNLQGRDLLNVNVGIQRLEQAKIIVNGQSLNLDTITRAKVQINQTIESYKQQIIQARASGNRDTVRLYQRQIKDLKMGARELSTVMLWGKVGQIEGYVNSFNSIYANGNFAKAFLDGTFFDPNRNTLLRPSKKEGLSFGKKIGEVKVFVAEDSRNPFINLYNSSVTPLYYLTPKSILKTVFVNGEGFVYLALQLQKNLKTRLKNNLLNDNINIEKLLSSDPKLYLESLLGTTNPAVINKYLKQMKSLRGMSNAAKFFSYGQRMRDKVGKFFEEKIFKALRRNIYKALRKSVSDGARKVLASWVAKGGIQTLVKGLVIALANALGFATTGGLANIVITIAASLLVDVLYGIIKVIALVVVFAFVGLIGLVFMLGSKSTTKYAQNSYAYTTVVPGEVVTNPNFRGLYPIDDGEIPGELLPFNGGSLPDGVQCLLGAQSYRCTQSAYGSFSHATVPAIDIGGVSYFYAPTFCGNDNCVVTTVMDVNCSAGYAGGS</sequence>
<accession>A0A0G0C7C8</accession>
<keyword evidence="1" id="KW-0472">Membrane</keyword>
<reference evidence="2 3" key="1">
    <citation type="journal article" date="2015" name="Nature">
        <title>rRNA introns, odd ribosomes, and small enigmatic genomes across a large radiation of phyla.</title>
        <authorList>
            <person name="Brown C.T."/>
            <person name="Hug L.A."/>
            <person name="Thomas B.C."/>
            <person name="Sharon I."/>
            <person name="Castelle C.J."/>
            <person name="Singh A."/>
            <person name="Wilkins M.J."/>
            <person name="Williams K.H."/>
            <person name="Banfield J.F."/>
        </authorList>
    </citation>
    <scope>NUCLEOTIDE SEQUENCE [LARGE SCALE GENOMIC DNA]</scope>
</reference>
<comment type="caution">
    <text evidence="2">The sequence shown here is derived from an EMBL/GenBank/DDBJ whole genome shotgun (WGS) entry which is preliminary data.</text>
</comment>
<evidence type="ECO:0000313" key="2">
    <source>
        <dbReference type="EMBL" id="KKP77584.1"/>
    </source>
</evidence>
<feature type="transmembrane region" description="Helical" evidence="1">
    <location>
        <begin position="678"/>
        <end position="704"/>
    </location>
</feature>
<keyword evidence="1" id="KW-0812">Transmembrane</keyword>
<proteinExistence type="predicted"/>
<name>A0A0G0C7C8_9BACT</name>
<gene>
    <name evidence="2" type="ORF">UR73_C0017G0004</name>
</gene>
<organism evidence="2 3">
    <name type="scientific">candidate division WS6 bacterium GW2011_GWF1_35_23</name>
    <dbReference type="NCBI Taxonomy" id="1619097"/>
    <lineage>
        <taxon>Bacteria</taxon>
        <taxon>Candidatus Dojkabacteria</taxon>
    </lineage>
</organism>
<evidence type="ECO:0000256" key="1">
    <source>
        <dbReference type="SAM" id="Phobius"/>
    </source>
</evidence>